<dbReference type="Proteomes" id="UP000243006">
    <property type="component" value="Unassembled WGS sequence"/>
</dbReference>
<organism evidence="4 5">
    <name type="scientific">Trichinella nativa</name>
    <dbReference type="NCBI Taxonomy" id="6335"/>
    <lineage>
        <taxon>Eukaryota</taxon>
        <taxon>Metazoa</taxon>
        <taxon>Ecdysozoa</taxon>
        <taxon>Nematoda</taxon>
        <taxon>Enoplea</taxon>
        <taxon>Dorylaimia</taxon>
        <taxon>Trichinellida</taxon>
        <taxon>Trichinellidae</taxon>
        <taxon>Trichinella</taxon>
    </lineage>
</organism>
<dbReference type="Gene3D" id="1.10.418.10">
    <property type="entry name" value="Calponin-like domain"/>
    <property type="match status" value="1"/>
</dbReference>
<keyword evidence="1" id="KW-0677">Repeat</keyword>
<dbReference type="GO" id="GO:0030036">
    <property type="term" value="P:actin cytoskeleton organization"/>
    <property type="evidence" value="ECO:0007669"/>
    <property type="project" value="InterPro"/>
</dbReference>
<sequence length="119" mass="14234">MVVNEEMDLEAIQSRDKAKWKTIQQNTFTRWVNERLKMVDCSVNNLETDLTDGLLLIRLLEVLSKKKLPRYNKKPNFRSQRLENVSVALSFLETVERIKLVNIFHSLHLFNIQYHFLTW</sequence>
<dbReference type="PANTHER" id="PTHR38537:SF8">
    <property type="entry name" value="FILAMIN-A"/>
    <property type="match status" value="1"/>
</dbReference>
<dbReference type="SUPFAM" id="SSF47576">
    <property type="entry name" value="Calponin-homology domain, CH-domain"/>
    <property type="match status" value="1"/>
</dbReference>
<evidence type="ECO:0000313" key="4">
    <source>
        <dbReference type="EMBL" id="OUC44997.1"/>
    </source>
</evidence>
<protein>
    <recommendedName>
        <fullName evidence="3">Calponin-homology (CH) domain-containing protein</fullName>
    </recommendedName>
</protein>
<feature type="domain" description="Calponin-homology (CH)" evidence="3">
    <location>
        <begin position="22"/>
        <end position="119"/>
    </location>
</feature>
<proteinExistence type="predicted"/>
<evidence type="ECO:0000259" key="3">
    <source>
        <dbReference type="PROSITE" id="PS50021"/>
    </source>
</evidence>
<dbReference type="InterPro" id="IPR036872">
    <property type="entry name" value="CH_dom_sf"/>
</dbReference>
<evidence type="ECO:0000256" key="1">
    <source>
        <dbReference type="ARBA" id="ARBA00022737"/>
    </source>
</evidence>
<reference evidence="4 5" key="1">
    <citation type="submission" date="2015-04" db="EMBL/GenBank/DDBJ databases">
        <title>Draft genome of the roundworm Trichinella nativa.</title>
        <authorList>
            <person name="Mitreva M."/>
        </authorList>
    </citation>
    <scope>NUCLEOTIDE SEQUENCE [LARGE SCALE GENOMIC DNA]</scope>
    <source>
        <strain evidence="4 5">ISS45</strain>
    </source>
</reference>
<dbReference type="PROSITE" id="PS50021">
    <property type="entry name" value="CH"/>
    <property type="match status" value="1"/>
</dbReference>
<dbReference type="InterPro" id="IPR044801">
    <property type="entry name" value="Filamin"/>
</dbReference>
<gene>
    <name evidence="4" type="ORF">D917_02075</name>
</gene>
<evidence type="ECO:0000256" key="2">
    <source>
        <dbReference type="ARBA" id="ARBA00023203"/>
    </source>
</evidence>
<evidence type="ECO:0000313" key="5">
    <source>
        <dbReference type="Proteomes" id="UP000243006"/>
    </source>
</evidence>
<dbReference type="SMART" id="SM00033">
    <property type="entry name" value="CH"/>
    <property type="match status" value="1"/>
</dbReference>
<name>A0A1Y3EMH5_9BILA</name>
<keyword evidence="2" id="KW-0009">Actin-binding</keyword>
<dbReference type="PANTHER" id="PTHR38537">
    <property type="entry name" value="JITTERBUG, ISOFORM N"/>
    <property type="match status" value="1"/>
</dbReference>
<dbReference type="GO" id="GO:0051015">
    <property type="term" value="F:actin filament binding"/>
    <property type="evidence" value="ECO:0007669"/>
    <property type="project" value="InterPro"/>
</dbReference>
<dbReference type="Pfam" id="PF00307">
    <property type="entry name" value="CH"/>
    <property type="match status" value="1"/>
</dbReference>
<dbReference type="AlphaFoldDB" id="A0A1Y3EMH5"/>
<dbReference type="InterPro" id="IPR001715">
    <property type="entry name" value="CH_dom"/>
</dbReference>
<comment type="caution">
    <text evidence="4">The sequence shown here is derived from an EMBL/GenBank/DDBJ whole genome shotgun (WGS) entry which is preliminary data.</text>
</comment>
<dbReference type="PROSITE" id="PS00019">
    <property type="entry name" value="ACTININ_1"/>
    <property type="match status" value="1"/>
</dbReference>
<accession>A0A1Y3EMH5</accession>
<dbReference type="InterPro" id="IPR001589">
    <property type="entry name" value="Actinin_actin-bd_CS"/>
</dbReference>
<dbReference type="EMBL" id="LVZM01011048">
    <property type="protein sequence ID" value="OUC44997.1"/>
    <property type="molecule type" value="Genomic_DNA"/>
</dbReference>